<evidence type="ECO:0000313" key="1">
    <source>
        <dbReference type="EMBL" id="GAI75508.1"/>
    </source>
</evidence>
<protein>
    <submittedName>
        <fullName evidence="1">Uncharacterized protein</fullName>
    </submittedName>
</protein>
<dbReference type="EMBL" id="BARW01011689">
    <property type="protein sequence ID" value="GAI75508.1"/>
    <property type="molecule type" value="Genomic_DNA"/>
</dbReference>
<organism evidence="1">
    <name type="scientific">marine sediment metagenome</name>
    <dbReference type="NCBI Taxonomy" id="412755"/>
    <lineage>
        <taxon>unclassified sequences</taxon>
        <taxon>metagenomes</taxon>
        <taxon>ecological metagenomes</taxon>
    </lineage>
</organism>
<name>X1R4S2_9ZZZZ</name>
<accession>X1R4S2</accession>
<comment type="caution">
    <text evidence="1">The sequence shown here is derived from an EMBL/GenBank/DDBJ whole genome shotgun (WGS) entry which is preliminary data.</text>
</comment>
<proteinExistence type="predicted"/>
<reference evidence="1" key="1">
    <citation type="journal article" date="2014" name="Front. Microbiol.">
        <title>High frequency of phylogenetically diverse reductive dehalogenase-homologous genes in deep subseafloor sedimentary metagenomes.</title>
        <authorList>
            <person name="Kawai M."/>
            <person name="Futagami T."/>
            <person name="Toyoda A."/>
            <person name="Takaki Y."/>
            <person name="Nishi S."/>
            <person name="Hori S."/>
            <person name="Arai W."/>
            <person name="Tsubouchi T."/>
            <person name="Morono Y."/>
            <person name="Uchiyama I."/>
            <person name="Ito T."/>
            <person name="Fujiyama A."/>
            <person name="Inagaki F."/>
            <person name="Takami H."/>
        </authorList>
    </citation>
    <scope>NUCLEOTIDE SEQUENCE</scope>
    <source>
        <strain evidence="1">Expedition CK06-06</strain>
    </source>
</reference>
<sequence>MPNTWNMQLQTILTLLHKEARHAYWKDSTHCGSDFAPHAQCHDCKHFQICETMRDLDAGLANLEQMDEG</sequence>
<gene>
    <name evidence="1" type="ORF">S12H4_22421</name>
</gene>
<dbReference type="AlphaFoldDB" id="X1R4S2"/>